<accession>M8D5D0</accession>
<keyword evidence="3" id="KW-1185">Reference proteome</keyword>
<dbReference type="PATRIC" id="fig|1300222.3.peg.3391"/>
<dbReference type="EMBL" id="APBN01000007">
    <property type="protein sequence ID" value="EMT51489.1"/>
    <property type="molecule type" value="Genomic_DNA"/>
</dbReference>
<evidence type="ECO:0000313" key="3">
    <source>
        <dbReference type="Proteomes" id="UP000012081"/>
    </source>
</evidence>
<name>M8D5D0_9BACL</name>
<protein>
    <submittedName>
        <fullName evidence="2">Uncharacterized protein</fullName>
    </submittedName>
</protein>
<dbReference type="OrthoDB" id="2876929at2"/>
<dbReference type="Proteomes" id="UP000012081">
    <property type="component" value="Unassembled WGS sequence"/>
</dbReference>
<feature type="signal peptide" evidence="1">
    <location>
        <begin position="1"/>
        <end position="24"/>
    </location>
</feature>
<reference evidence="2 3" key="1">
    <citation type="submission" date="2013-03" db="EMBL/GenBank/DDBJ databases">
        <title>Assembly of a new bacterial strain Brevibacillus borstelensis AK1.</title>
        <authorList>
            <person name="Rajan I."/>
            <person name="PoliReddy D."/>
            <person name="Sugumar T."/>
            <person name="Rathinam K."/>
            <person name="Alqarawi S."/>
            <person name="Khalil A.B."/>
            <person name="Sivakumar N."/>
        </authorList>
    </citation>
    <scope>NUCLEOTIDE SEQUENCE [LARGE SCALE GENOMIC DNA]</scope>
    <source>
        <strain evidence="2 3">AK1</strain>
    </source>
</reference>
<comment type="caution">
    <text evidence="2">The sequence shown here is derived from an EMBL/GenBank/DDBJ whole genome shotgun (WGS) entry which is preliminary data.</text>
</comment>
<proteinExistence type="predicted"/>
<evidence type="ECO:0000313" key="2">
    <source>
        <dbReference type="EMBL" id="EMT51489.1"/>
    </source>
</evidence>
<keyword evidence="1" id="KW-0732">Signal</keyword>
<sequence>MKKILSLVTVFAMLFQVILLPASAKVQDETITTVEAYSIETLSDTPNDEGLYEKTGYKNVNAITEVIQNGDRIVTKMYKVEDIYDIDENYINTVISAEEFQNDFKTGKAKSRKQVKEYNQASAISESKPRKNIREAVSSFELTKAKENEVQENVKHFINDLDEGEFEDVQGIKKSDLEKVKKLAAEIKKSGAIKFDTETKRIEIDQEKLASLSSVEAAGAFDNYYNHNLSTGAFTAQALSQAPHKYIKITGTTAGSSKNASSMVKFKRSINEYEYYIIDRVCQDFCVNSINQYMKRFHPPNWAIFRNQ</sequence>
<organism evidence="2 3">
    <name type="scientific">Brevibacillus borstelensis AK1</name>
    <dbReference type="NCBI Taxonomy" id="1300222"/>
    <lineage>
        <taxon>Bacteria</taxon>
        <taxon>Bacillati</taxon>
        <taxon>Bacillota</taxon>
        <taxon>Bacilli</taxon>
        <taxon>Bacillales</taxon>
        <taxon>Paenibacillaceae</taxon>
        <taxon>Brevibacillus</taxon>
    </lineage>
</organism>
<evidence type="ECO:0000256" key="1">
    <source>
        <dbReference type="SAM" id="SignalP"/>
    </source>
</evidence>
<feature type="chain" id="PRO_5004095134" evidence="1">
    <location>
        <begin position="25"/>
        <end position="308"/>
    </location>
</feature>
<gene>
    <name evidence="2" type="ORF">I532_16233</name>
</gene>
<dbReference type="RefSeq" id="WP_003389516.1">
    <property type="nucleotide sequence ID" value="NZ_APBN01000007.1"/>
</dbReference>
<dbReference type="AlphaFoldDB" id="M8D5D0"/>